<accession>A0AAV7K3E2</accession>
<keyword evidence="5" id="KW-1185">Reference proteome</keyword>
<dbReference type="InterPro" id="IPR036770">
    <property type="entry name" value="Ankyrin_rpt-contain_sf"/>
</dbReference>
<feature type="compositionally biased region" description="Basic residues" evidence="3">
    <location>
        <begin position="593"/>
        <end position="602"/>
    </location>
</feature>
<dbReference type="EMBL" id="JAKMXF010000210">
    <property type="protein sequence ID" value="KAI6655224.1"/>
    <property type="molecule type" value="Genomic_DNA"/>
</dbReference>
<evidence type="ECO:0000256" key="1">
    <source>
        <dbReference type="ARBA" id="ARBA00022737"/>
    </source>
</evidence>
<dbReference type="Pfam" id="PF12796">
    <property type="entry name" value="Ank_2"/>
    <property type="match status" value="2"/>
</dbReference>
<evidence type="ECO:0000256" key="3">
    <source>
        <dbReference type="SAM" id="MobiDB-lite"/>
    </source>
</evidence>
<dbReference type="PANTHER" id="PTHR24179:SF29">
    <property type="entry name" value="LD46604P"/>
    <property type="match status" value="1"/>
</dbReference>
<name>A0AAV7K3E2_9METZ</name>
<dbReference type="PROSITE" id="PS50088">
    <property type="entry name" value="ANK_REPEAT"/>
    <property type="match status" value="4"/>
</dbReference>
<feature type="compositionally biased region" description="Acidic residues" evidence="3">
    <location>
        <begin position="517"/>
        <end position="529"/>
    </location>
</feature>
<feature type="region of interest" description="Disordered" evidence="3">
    <location>
        <begin position="496"/>
        <end position="610"/>
    </location>
</feature>
<feature type="repeat" description="ANK" evidence="2">
    <location>
        <begin position="128"/>
        <end position="160"/>
    </location>
</feature>
<feature type="repeat" description="ANK" evidence="2">
    <location>
        <begin position="288"/>
        <end position="320"/>
    </location>
</feature>
<organism evidence="4 5">
    <name type="scientific">Oopsacas minuta</name>
    <dbReference type="NCBI Taxonomy" id="111878"/>
    <lineage>
        <taxon>Eukaryota</taxon>
        <taxon>Metazoa</taxon>
        <taxon>Porifera</taxon>
        <taxon>Hexactinellida</taxon>
        <taxon>Hexasterophora</taxon>
        <taxon>Lyssacinosida</taxon>
        <taxon>Leucopsacidae</taxon>
        <taxon>Oopsacas</taxon>
    </lineage>
</organism>
<dbReference type="AlphaFoldDB" id="A0AAV7K3E2"/>
<dbReference type="Proteomes" id="UP001165289">
    <property type="component" value="Unassembled WGS sequence"/>
</dbReference>
<dbReference type="SUPFAM" id="SSF48403">
    <property type="entry name" value="Ankyrin repeat"/>
    <property type="match status" value="1"/>
</dbReference>
<evidence type="ECO:0000256" key="2">
    <source>
        <dbReference type="PROSITE-ProRule" id="PRU00023"/>
    </source>
</evidence>
<dbReference type="SMART" id="SM00248">
    <property type="entry name" value="ANK"/>
    <property type="match status" value="4"/>
</dbReference>
<feature type="repeat" description="ANK" evidence="2">
    <location>
        <begin position="161"/>
        <end position="193"/>
    </location>
</feature>
<evidence type="ECO:0000313" key="5">
    <source>
        <dbReference type="Proteomes" id="UP001165289"/>
    </source>
</evidence>
<sequence length="610" mass="67836">MASKKTDFSSYVAMTHEALVSEIPKLDRMSQAERLKHNRRRREKQIKKWKEVEEREFKKHLGRGAGKKGSATQLIKNTDSTKKQQVDFISQSKLFDFVSKRTIRDMKAFLDKSSEEDQVSLIGSINHHGMTALHKCVAEGATKIAEELISRGADVNIGDKDQWTPLHAAAFIGDLDMVDLFVASNANLMKLNLDLQTCLDLTEAKDVKEFLKEQFARENITEEMLKELKDAPSAAMLSEADSLSVEELNKGKYDNGATLLHIAASNGFNEVVDTLLKKGIDLEVKDEDGWTALHAAVYWGQESTIAKLLLGEASFNAETNAGEDVLALAPNNNLKERIESMFTDYSKEKAKQFFESIDSLGPRARDARSSSIMAKQMMKSPEKRTEDQVTNAMIMGTNLGLIDEDDDTFNLYFNSSVDISDPYLRTVYGDNYDEPKRMSLSSDSMTSSVYSLKQSSRECIFASKTPSTPLDDDEVGFGVAVAGTLGSILERATEKTASSNLNSTITTQDATIKDLVPEPEDLTPTDDPEKEPTAAEKFATQHTSDELTTKTQSLDIPREQTEQQRSMSDIPVPKRGKAQTSLVPRSKEGARNKQTKRGLKSKSKVECTIF</sequence>
<comment type="caution">
    <text evidence="4">The sequence shown here is derived from an EMBL/GenBank/DDBJ whole genome shotgun (WGS) entry which is preliminary data.</text>
</comment>
<dbReference type="PROSITE" id="PS50297">
    <property type="entry name" value="ANK_REP_REGION"/>
    <property type="match status" value="3"/>
</dbReference>
<dbReference type="InterPro" id="IPR051226">
    <property type="entry name" value="PP1_Regulatory_Subunit"/>
</dbReference>
<dbReference type="GO" id="GO:0005737">
    <property type="term" value="C:cytoplasm"/>
    <property type="evidence" value="ECO:0007669"/>
    <property type="project" value="TreeGrafter"/>
</dbReference>
<dbReference type="Gene3D" id="1.25.40.20">
    <property type="entry name" value="Ankyrin repeat-containing domain"/>
    <property type="match status" value="2"/>
</dbReference>
<feature type="compositionally biased region" description="Polar residues" evidence="3">
    <location>
        <begin position="496"/>
        <end position="510"/>
    </location>
</feature>
<dbReference type="PANTHER" id="PTHR24179">
    <property type="entry name" value="PROTEIN PHOSPHATASE 1 REGULATORY SUBUNIT 12"/>
    <property type="match status" value="1"/>
</dbReference>
<dbReference type="InterPro" id="IPR002110">
    <property type="entry name" value="Ankyrin_rpt"/>
</dbReference>
<evidence type="ECO:0000313" key="4">
    <source>
        <dbReference type="EMBL" id="KAI6655224.1"/>
    </source>
</evidence>
<gene>
    <name evidence="4" type="ORF">LOD99_2512</name>
</gene>
<keyword evidence="2" id="KW-0040">ANK repeat</keyword>
<keyword evidence="1" id="KW-0677">Repeat</keyword>
<proteinExistence type="predicted"/>
<protein>
    <submittedName>
        <fullName evidence="4">Protein phosphatase 1 regulatory subunit 16A</fullName>
    </submittedName>
</protein>
<dbReference type="GO" id="GO:0017020">
    <property type="term" value="F:myosin phosphatase regulator activity"/>
    <property type="evidence" value="ECO:0007669"/>
    <property type="project" value="TreeGrafter"/>
</dbReference>
<reference evidence="4 5" key="1">
    <citation type="journal article" date="2023" name="BMC Biol.">
        <title>The compact genome of the sponge Oopsacas minuta (Hexactinellida) is lacking key metazoan core genes.</title>
        <authorList>
            <person name="Santini S."/>
            <person name="Schenkelaars Q."/>
            <person name="Jourda C."/>
            <person name="Duchesne M."/>
            <person name="Belahbib H."/>
            <person name="Rocher C."/>
            <person name="Selva M."/>
            <person name="Riesgo A."/>
            <person name="Vervoort M."/>
            <person name="Leys S.P."/>
            <person name="Kodjabachian L."/>
            <person name="Le Bivic A."/>
            <person name="Borchiellini C."/>
            <person name="Claverie J.M."/>
            <person name="Renard E."/>
        </authorList>
    </citation>
    <scope>NUCLEOTIDE SEQUENCE [LARGE SCALE GENOMIC DNA]</scope>
    <source>
        <strain evidence="4">SPO-2</strain>
    </source>
</reference>
<dbReference type="GO" id="GO:0004857">
    <property type="term" value="F:enzyme inhibitor activity"/>
    <property type="evidence" value="ECO:0007669"/>
    <property type="project" value="TreeGrafter"/>
</dbReference>
<feature type="repeat" description="ANK" evidence="2">
    <location>
        <begin position="255"/>
        <end position="287"/>
    </location>
</feature>